<comment type="caution">
    <text evidence="2">The sequence shown here is derived from an EMBL/GenBank/DDBJ whole genome shotgun (WGS) entry which is preliminary data.</text>
</comment>
<evidence type="ECO:0000313" key="2">
    <source>
        <dbReference type="EMBL" id="KAF6109728.1"/>
    </source>
</evidence>
<sequence length="161" mass="18133">MLAPRLKEQPAWEVCSHGRGKKMNIPHHGSSGECILPGDGVDTTGTHIATAQDTESPVGTTYNNDSTRNKILQCKRHKTLKCENWGRMQSTVQVHRCPPHCKDWKNWQTFQGFWRVPDCRCVQIQKQDPVFLAPTHPKASTVSPQSNPPCSGNNRRPEPQL</sequence>
<proteinExistence type="predicted"/>
<protein>
    <submittedName>
        <fullName evidence="2">Uncharacterized protein</fullName>
    </submittedName>
</protein>
<name>A0A834A7X7_9CHIR</name>
<feature type="compositionally biased region" description="Polar residues" evidence="1">
    <location>
        <begin position="138"/>
        <end position="154"/>
    </location>
</feature>
<dbReference type="AlphaFoldDB" id="A0A834A7X7"/>
<gene>
    <name evidence="2" type="ORF">HJG60_010939</name>
</gene>
<dbReference type="Proteomes" id="UP000664940">
    <property type="component" value="Unassembled WGS sequence"/>
</dbReference>
<evidence type="ECO:0000313" key="3">
    <source>
        <dbReference type="Proteomes" id="UP000664940"/>
    </source>
</evidence>
<evidence type="ECO:0000256" key="1">
    <source>
        <dbReference type="SAM" id="MobiDB-lite"/>
    </source>
</evidence>
<dbReference type="EMBL" id="JABVXQ010000005">
    <property type="protein sequence ID" value="KAF6109728.1"/>
    <property type="molecule type" value="Genomic_DNA"/>
</dbReference>
<organism evidence="2 3">
    <name type="scientific">Phyllostomus discolor</name>
    <name type="common">pale spear-nosed bat</name>
    <dbReference type="NCBI Taxonomy" id="89673"/>
    <lineage>
        <taxon>Eukaryota</taxon>
        <taxon>Metazoa</taxon>
        <taxon>Chordata</taxon>
        <taxon>Craniata</taxon>
        <taxon>Vertebrata</taxon>
        <taxon>Euteleostomi</taxon>
        <taxon>Mammalia</taxon>
        <taxon>Eutheria</taxon>
        <taxon>Laurasiatheria</taxon>
        <taxon>Chiroptera</taxon>
        <taxon>Yangochiroptera</taxon>
        <taxon>Phyllostomidae</taxon>
        <taxon>Phyllostominae</taxon>
        <taxon>Phyllostomus</taxon>
    </lineage>
</organism>
<feature type="region of interest" description="Disordered" evidence="1">
    <location>
        <begin position="134"/>
        <end position="161"/>
    </location>
</feature>
<accession>A0A834A7X7</accession>
<reference evidence="2 3" key="1">
    <citation type="journal article" date="2020" name="Nature">
        <title>Six reference-quality genomes reveal evolution of bat adaptations.</title>
        <authorList>
            <person name="Jebb D."/>
            <person name="Huang Z."/>
            <person name="Pippel M."/>
            <person name="Hughes G.M."/>
            <person name="Lavrichenko K."/>
            <person name="Devanna P."/>
            <person name="Winkler S."/>
            <person name="Jermiin L.S."/>
            <person name="Skirmuntt E.C."/>
            <person name="Katzourakis A."/>
            <person name="Burkitt-Gray L."/>
            <person name="Ray D.A."/>
            <person name="Sullivan K.A.M."/>
            <person name="Roscito J.G."/>
            <person name="Kirilenko B.M."/>
            <person name="Davalos L.M."/>
            <person name="Corthals A.P."/>
            <person name="Power M.L."/>
            <person name="Jones G."/>
            <person name="Ransome R.D."/>
            <person name="Dechmann D.K.N."/>
            <person name="Locatelli A.G."/>
            <person name="Puechmaille S.J."/>
            <person name="Fedrigo O."/>
            <person name="Jarvis E.D."/>
            <person name="Hiller M."/>
            <person name="Vernes S.C."/>
            <person name="Myers E.W."/>
            <person name="Teeling E.C."/>
        </authorList>
    </citation>
    <scope>NUCLEOTIDE SEQUENCE [LARGE SCALE GENOMIC DNA]</scope>
    <source>
        <strain evidence="2">Bat1K_MPI-CBG_1</strain>
    </source>
</reference>